<reference evidence="16" key="1">
    <citation type="submission" date="2023-07" db="EMBL/GenBank/DDBJ databases">
        <title>30 novel species of actinomycetes from the DSMZ collection.</title>
        <authorList>
            <person name="Nouioui I."/>
        </authorList>
    </citation>
    <scope>NUCLEOTIDE SEQUENCE [LARGE SCALE GENOMIC DNA]</scope>
    <source>
        <strain evidence="16">DSM 41635</strain>
    </source>
</reference>
<dbReference type="PANTHER" id="PTHR47354:SF8">
    <property type="entry name" value="1,2-PHENYLACETYL-COA EPOXIDASE, SUBUNIT E"/>
    <property type="match status" value="1"/>
</dbReference>
<evidence type="ECO:0000256" key="11">
    <source>
        <dbReference type="ARBA" id="ARBA00023014"/>
    </source>
</evidence>
<sequence length="446" mass="48728">MTAVPSPPAPPTARRRPKVVARIGLYGLLAANAVVVAVFFVRAGFGANALVVLGRLTGLYAALLMAFQLLLVARLPWLDRRIGMDRLTLWHRWVGFGLLWTLLGHAVFIVLGYAEMSSMDPVNQLVDLAETVEGVLRAVVALALILVVGALSARRARRRLAYETWHFIHLYMYVAVVLAFTHQVAVGSTFTASAAATAYWYGLWGAALAAVVAGRLVLPLWRNRRHRLRVTAVVPESDNVVSVHITGRDLDRLPARAGQFFLWRFLTKDRWWQANPFSLSAAPDGRTLRLTVKAAGDGSAALRHLRPGTRVFAEGPYGAFTTLHRTRPGTLLIAGGVGVTPIRALLEELHGHAVVLYRVSSEADAVLHGELRELALAKGAELHLITGPPVPDRLAPAELTRLVPDLTDRDVYVCGPPGMTTAVLRGLRELGVPRQQIHYERFSLAG</sequence>
<keyword evidence="6" id="KW-0479">Metal-binding</keyword>
<name>A0ABU2QCR1_9ACTN</name>
<dbReference type="InterPro" id="IPR001433">
    <property type="entry name" value="OxRdtase_FAD/NAD-bd"/>
</dbReference>
<dbReference type="SUPFAM" id="SSF63380">
    <property type="entry name" value="Riboflavin synthase domain-like"/>
    <property type="match status" value="1"/>
</dbReference>
<dbReference type="SFLD" id="SFLDG01168">
    <property type="entry name" value="Ferric_reductase_subgroup_(FRE"/>
    <property type="match status" value="1"/>
</dbReference>
<keyword evidence="11" id="KW-0411">Iron-sulfur</keyword>
<dbReference type="InterPro" id="IPR039261">
    <property type="entry name" value="FNR_nucleotide-bd"/>
</dbReference>
<organism evidence="15 16">
    <name type="scientific">Streptomyces edwardsiae</name>
    <dbReference type="NCBI Taxonomy" id="3075527"/>
    <lineage>
        <taxon>Bacteria</taxon>
        <taxon>Bacillati</taxon>
        <taxon>Actinomycetota</taxon>
        <taxon>Actinomycetes</taxon>
        <taxon>Kitasatosporales</taxon>
        <taxon>Streptomycetaceae</taxon>
        <taxon>Streptomyces</taxon>
    </lineage>
</organism>
<keyword evidence="8 13" id="KW-1133">Transmembrane helix</keyword>
<feature type="transmembrane region" description="Helical" evidence="13">
    <location>
        <begin position="23"/>
        <end position="43"/>
    </location>
</feature>
<dbReference type="InterPro" id="IPR013130">
    <property type="entry name" value="Fe3_Rdtase_TM_dom"/>
</dbReference>
<dbReference type="InterPro" id="IPR017927">
    <property type="entry name" value="FAD-bd_FR_type"/>
</dbReference>
<keyword evidence="12 13" id="KW-0472">Membrane</keyword>
<dbReference type="PROSITE" id="PS51384">
    <property type="entry name" value="FAD_FR"/>
    <property type="match status" value="1"/>
</dbReference>
<dbReference type="PANTHER" id="PTHR47354">
    <property type="entry name" value="NADH OXIDOREDUCTASE HCR"/>
    <property type="match status" value="1"/>
</dbReference>
<evidence type="ECO:0000256" key="9">
    <source>
        <dbReference type="ARBA" id="ARBA00023002"/>
    </source>
</evidence>
<evidence type="ECO:0000259" key="14">
    <source>
        <dbReference type="PROSITE" id="PS51384"/>
    </source>
</evidence>
<evidence type="ECO:0000313" key="15">
    <source>
        <dbReference type="EMBL" id="MDT0401806.1"/>
    </source>
</evidence>
<dbReference type="RefSeq" id="WP_311709607.1">
    <property type="nucleotide sequence ID" value="NZ_JAVRFB010000004.1"/>
</dbReference>
<evidence type="ECO:0000256" key="6">
    <source>
        <dbReference type="ARBA" id="ARBA00022723"/>
    </source>
</evidence>
<evidence type="ECO:0000256" key="2">
    <source>
        <dbReference type="ARBA" id="ARBA00004141"/>
    </source>
</evidence>
<keyword evidence="7" id="KW-0274">FAD</keyword>
<evidence type="ECO:0000256" key="7">
    <source>
        <dbReference type="ARBA" id="ARBA00022827"/>
    </source>
</evidence>
<feature type="transmembrane region" description="Helical" evidence="13">
    <location>
        <begin position="49"/>
        <end position="72"/>
    </location>
</feature>
<comment type="cofactor">
    <cofactor evidence="1">
        <name>FAD</name>
        <dbReference type="ChEBI" id="CHEBI:57692"/>
    </cofactor>
</comment>
<keyword evidence="10" id="KW-0408">Iron</keyword>
<dbReference type="Gene3D" id="2.40.30.10">
    <property type="entry name" value="Translation factors"/>
    <property type="match status" value="1"/>
</dbReference>
<evidence type="ECO:0000256" key="13">
    <source>
        <dbReference type="SAM" id="Phobius"/>
    </source>
</evidence>
<feature type="domain" description="FAD-binding FR-type" evidence="14">
    <location>
        <begin position="223"/>
        <end position="323"/>
    </location>
</feature>
<gene>
    <name evidence="15" type="ORF">RM528_08045</name>
</gene>
<keyword evidence="4 13" id="KW-0812">Transmembrane</keyword>
<dbReference type="Gene3D" id="3.40.50.80">
    <property type="entry name" value="Nucleotide-binding domain of ferredoxin-NADP reductase (FNR) module"/>
    <property type="match status" value="1"/>
</dbReference>
<dbReference type="Pfam" id="PF08022">
    <property type="entry name" value="FAD_binding_8"/>
    <property type="match status" value="1"/>
</dbReference>
<evidence type="ECO:0000256" key="12">
    <source>
        <dbReference type="ARBA" id="ARBA00023136"/>
    </source>
</evidence>
<comment type="caution">
    <text evidence="15">The sequence shown here is derived from an EMBL/GenBank/DDBJ whole genome shotgun (WGS) entry which is preliminary data.</text>
</comment>
<evidence type="ECO:0000256" key="8">
    <source>
        <dbReference type="ARBA" id="ARBA00022989"/>
    </source>
</evidence>
<evidence type="ECO:0000256" key="10">
    <source>
        <dbReference type="ARBA" id="ARBA00023004"/>
    </source>
</evidence>
<feature type="transmembrane region" description="Helical" evidence="13">
    <location>
        <begin position="134"/>
        <end position="153"/>
    </location>
</feature>
<dbReference type="PRINTS" id="PR00410">
    <property type="entry name" value="PHEHYDRXLASE"/>
</dbReference>
<evidence type="ECO:0000256" key="4">
    <source>
        <dbReference type="ARBA" id="ARBA00022692"/>
    </source>
</evidence>
<comment type="subcellular location">
    <subcellularLocation>
        <location evidence="2">Membrane</location>
        <topology evidence="2">Multi-pass membrane protein</topology>
    </subcellularLocation>
</comment>
<dbReference type="InterPro" id="IPR050415">
    <property type="entry name" value="MRET"/>
</dbReference>
<feature type="transmembrane region" description="Helical" evidence="13">
    <location>
        <begin position="165"/>
        <end position="186"/>
    </location>
</feature>
<accession>A0ABU2QCR1</accession>
<evidence type="ECO:0000256" key="3">
    <source>
        <dbReference type="ARBA" id="ARBA00022630"/>
    </source>
</evidence>
<keyword evidence="5" id="KW-0001">2Fe-2S</keyword>
<dbReference type="Pfam" id="PF00175">
    <property type="entry name" value="NAD_binding_1"/>
    <property type="match status" value="1"/>
</dbReference>
<dbReference type="Proteomes" id="UP001180503">
    <property type="component" value="Unassembled WGS sequence"/>
</dbReference>
<dbReference type="SFLD" id="SFLDS00052">
    <property type="entry name" value="Ferric_Reductase_Domain"/>
    <property type="match status" value="1"/>
</dbReference>
<dbReference type="CDD" id="cd06198">
    <property type="entry name" value="FNR_like_3"/>
    <property type="match status" value="1"/>
</dbReference>
<proteinExistence type="predicted"/>
<protein>
    <submittedName>
        <fullName evidence="15">Ferredoxin reductase family protein</fullName>
    </submittedName>
</protein>
<dbReference type="InterPro" id="IPR013112">
    <property type="entry name" value="FAD-bd_8"/>
</dbReference>
<feature type="transmembrane region" description="Helical" evidence="13">
    <location>
        <begin position="198"/>
        <end position="218"/>
    </location>
</feature>
<feature type="transmembrane region" description="Helical" evidence="13">
    <location>
        <begin position="93"/>
        <end position="114"/>
    </location>
</feature>
<evidence type="ECO:0000313" key="16">
    <source>
        <dbReference type="Proteomes" id="UP001180503"/>
    </source>
</evidence>
<dbReference type="SUPFAM" id="SSF52343">
    <property type="entry name" value="Ferredoxin reductase-like, C-terminal NADP-linked domain"/>
    <property type="match status" value="1"/>
</dbReference>
<dbReference type="EMBL" id="JAVRFB010000004">
    <property type="protein sequence ID" value="MDT0401806.1"/>
    <property type="molecule type" value="Genomic_DNA"/>
</dbReference>
<evidence type="ECO:0000256" key="1">
    <source>
        <dbReference type="ARBA" id="ARBA00001974"/>
    </source>
</evidence>
<keyword evidence="3" id="KW-0285">Flavoprotein</keyword>
<dbReference type="Pfam" id="PF01794">
    <property type="entry name" value="Ferric_reduct"/>
    <property type="match status" value="1"/>
</dbReference>
<evidence type="ECO:0000256" key="5">
    <source>
        <dbReference type="ARBA" id="ARBA00022714"/>
    </source>
</evidence>
<dbReference type="InterPro" id="IPR017938">
    <property type="entry name" value="Riboflavin_synthase-like_b-brl"/>
</dbReference>
<keyword evidence="9" id="KW-0560">Oxidoreductase</keyword>